<evidence type="ECO:0000259" key="1">
    <source>
        <dbReference type="Pfam" id="PF12770"/>
    </source>
</evidence>
<gene>
    <name evidence="2" type="ORF">SAMN05421504_105499</name>
</gene>
<dbReference type="OrthoDB" id="9761935at2"/>
<proteinExistence type="predicted"/>
<protein>
    <submittedName>
        <fullName evidence="2">CHAT domain-containing protein</fullName>
    </submittedName>
</protein>
<dbReference type="InterPro" id="IPR019734">
    <property type="entry name" value="TPR_rpt"/>
</dbReference>
<feature type="domain" description="CHAT" evidence="1">
    <location>
        <begin position="621"/>
        <end position="850"/>
    </location>
</feature>
<accession>A0A1H3JQ14</accession>
<dbReference type="STRING" id="589385.SAMN05421504_105499"/>
<organism evidence="2 3">
    <name type="scientific">Amycolatopsis xylanica</name>
    <dbReference type="NCBI Taxonomy" id="589385"/>
    <lineage>
        <taxon>Bacteria</taxon>
        <taxon>Bacillati</taxon>
        <taxon>Actinomycetota</taxon>
        <taxon>Actinomycetes</taxon>
        <taxon>Pseudonocardiales</taxon>
        <taxon>Pseudonocardiaceae</taxon>
        <taxon>Amycolatopsis</taxon>
    </lineage>
</organism>
<dbReference type="Proteomes" id="UP000199515">
    <property type="component" value="Unassembled WGS sequence"/>
</dbReference>
<dbReference type="AlphaFoldDB" id="A0A1H3JQ14"/>
<evidence type="ECO:0000313" key="3">
    <source>
        <dbReference type="Proteomes" id="UP000199515"/>
    </source>
</evidence>
<dbReference type="SMART" id="SM00028">
    <property type="entry name" value="TPR"/>
    <property type="match status" value="5"/>
</dbReference>
<keyword evidence="3" id="KW-1185">Reference proteome</keyword>
<dbReference type="Pfam" id="PF12770">
    <property type="entry name" value="CHAT"/>
    <property type="match status" value="1"/>
</dbReference>
<dbReference type="SUPFAM" id="SSF48452">
    <property type="entry name" value="TPR-like"/>
    <property type="match status" value="1"/>
</dbReference>
<evidence type="ECO:0000313" key="2">
    <source>
        <dbReference type="EMBL" id="SDY41977.1"/>
    </source>
</evidence>
<sequence length="865" mass="91033">MTGEGGTAGPAPNGPAELLTLAASRPREALTRARALLAASPGRADASVCRQVIGIVLRDFGDIAESIGQLRIALRLARGDPDREADVLATLGATLVYAGRTKQGLDALGEAVRLAGPGLAGRVLVRRGVALHLLGRPREAMDDLRPAIALLDGDPIWAARALTTRAFAQLALGATERADADIGAAARLLAEAGQELESAFAQHNRGLVASRSGNPPLALSFFDEAARQYARLETPVPDLSLDRCSVLLAAGLPRDALDEAVSAIKVIDEIRGQATKKAELLLAAATAALAAGDPEAAAEQARTAYRMFGAQQRPWWRAGARLLVLQARFESGEVSGGLLRQAELTAKALADLGSEQALRAHLLAGRIALARNKRAVAERHFAAVTPARRSGPALSRVEGWLAEALRAEAAGDARRMLSACRTGLDLVDGYRLTLGASELRAHATAHGAELAAMAQRYVLRAHPPRSLLVWSERWRAAALAVPRVAPPDDPALQSELTALREVSSLATAASRREQRRLENSIRARVLRTQGGGEFDGNRLDVHALLDALGPARLLEIVDVDGELHVLVCGAGEVRRFAAGPVAEAGREADFARLGLKTLGANRTTRRVDPSLGMVEFTGERLERLLLGDAAGHLGDGPVIVVPPAALHAIPWAVLPALRHRELSVAPSASVWLRARNAAAPRRRDVVLVRGPGLETGGAEVPALAKEYDHVVELGQGAATAGRVLGALDGAWLAHIAAHGTFRADSPMFSSLRMDDGPLTVHDFERLRRAPHRLVLSSCDSGRLATTGADELLGLTSSLVPLGTAGIIASVVPVNDAAVVPLMVETHRHLRRGASLAGALNAARHALRDDQLVTVTGLSFIALGAG</sequence>
<dbReference type="RefSeq" id="WP_091292774.1">
    <property type="nucleotide sequence ID" value="NZ_FNON01000005.1"/>
</dbReference>
<dbReference type="Gene3D" id="1.25.40.10">
    <property type="entry name" value="Tetratricopeptide repeat domain"/>
    <property type="match status" value="2"/>
</dbReference>
<name>A0A1H3JQ14_9PSEU</name>
<dbReference type="PANTHER" id="PTHR10098">
    <property type="entry name" value="RAPSYN-RELATED"/>
    <property type="match status" value="1"/>
</dbReference>
<reference evidence="2 3" key="1">
    <citation type="submission" date="2016-10" db="EMBL/GenBank/DDBJ databases">
        <authorList>
            <person name="de Groot N.N."/>
        </authorList>
    </citation>
    <scope>NUCLEOTIDE SEQUENCE [LARGE SCALE GENOMIC DNA]</scope>
    <source>
        <strain evidence="2 3">CPCC 202699</strain>
    </source>
</reference>
<dbReference type="EMBL" id="FNON01000005">
    <property type="protein sequence ID" value="SDY41977.1"/>
    <property type="molecule type" value="Genomic_DNA"/>
</dbReference>
<dbReference type="PANTHER" id="PTHR10098:SF108">
    <property type="entry name" value="TETRATRICOPEPTIDE REPEAT PROTEIN 28"/>
    <property type="match status" value="1"/>
</dbReference>
<dbReference type="InterPro" id="IPR024983">
    <property type="entry name" value="CHAT_dom"/>
</dbReference>
<dbReference type="InterPro" id="IPR011990">
    <property type="entry name" value="TPR-like_helical_dom_sf"/>
</dbReference>